<dbReference type="EMBL" id="LN713926">
    <property type="protein sequence ID" value="CEK42257.1"/>
    <property type="molecule type" value="Genomic_DNA"/>
</dbReference>
<keyword evidence="1" id="KW-0614">Plasmid</keyword>
<protein>
    <submittedName>
        <fullName evidence="1">Uncharacterized protein</fullName>
    </submittedName>
</protein>
<organism evidence="1">
    <name type="scientific">Pseudomonas fluorescens (strain SBW25)</name>
    <dbReference type="NCBI Taxonomy" id="216595"/>
    <lineage>
        <taxon>Bacteria</taxon>
        <taxon>Pseudomonadati</taxon>
        <taxon>Pseudomonadota</taxon>
        <taxon>Gammaproteobacteria</taxon>
        <taxon>Pseudomonadales</taxon>
        <taxon>Pseudomonadaceae</taxon>
        <taxon>Pseudomonas</taxon>
    </lineage>
</organism>
<sequence length="43" mass="4728">MTAIKSLYGVDASQSVLSWVKANTQLPEYEAKRDAIQAFQLVG</sequence>
<dbReference type="AlphaFoldDB" id="A0A0G4E5K4"/>
<proteinExistence type="predicted"/>
<gene>
    <name evidence="1" type="ORF">PQBR57_0304</name>
</gene>
<accession>A0A0G4E5K4</accession>
<evidence type="ECO:0000313" key="1">
    <source>
        <dbReference type="EMBL" id="CEK42257.1"/>
    </source>
</evidence>
<name>A0A0G4E5K4_PSEFS</name>
<reference evidence="1" key="2">
    <citation type="submission" date="2015-06" db="EMBL/GenBank/DDBJ databases">
        <title>Environmentally co-occuring mercury resistance plasmids are genetically and phenotypically diverse and confer variable context-dependent fitness effects.</title>
        <authorList>
            <person name="Hall J.P.J."/>
            <person name="Harrison E."/>
            <person name="Lilley A.K."/>
            <person name="Paterson S."/>
            <person name="Spiers A.J."/>
            <person name="Brockhurst M.A."/>
        </authorList>
    </citation>
    <scope>NUCLEOTIDE SEQUENCE [LARGE SCALE GENOMIC DNA]</scope>
    <source>
        <strain evidence="1">SBW25</strain>
        <plasmid evidence="1">pQBR57</plasmid>
    </source>
</reference>
<reference evidence="1" key="1">
    <citation type="submission" date="2014-12" db="EMBL/GenBank/DDBJ databases">
        <authorList>
            <person name="Hall J."/>
        </authorList>
    </citation>
    <scope>NUCLEOTIDE SEQUENCE [LARGE SCALE GENOMIC DNA]</scope>
    <source>
        <strain evidence="1">SBW25</strain>
        <plasmid evidence="1">pQBR57</plasmid>
    </source>
</reference>
<geneLocation type="plasmid" evidence="1">
    <name>pQBR57</name>
</geneLocation>